<evidence type="ECO:0000256" key="1">
    <source>
        <dbReference type="SAM" id="MobiDB-lite"/>
    </source>
</evidence>
<accession>K0SKZ8</accession>
<reference evidence="2 3" key="1">
    <citation type="journal article" date="2012" name="Genome Biol.">
        <title>Genome and low-iron response of an oceanic diatom adapted to chronic iron limitation.</title>
        <authorList>
            <person name="Lommer M."/>
            <person name="Specht M."/>
            <person name="Roy A.S."/>
            <person name="Kraemer L."/>
            <person name="Andreson R."/>
            <person name="Gutowska M.A."/>
            <person name="Wolf J."/>
            <person name="Bergner S.V."/>
            <person name="Schilhabel M.B."/>
            <person name="Klostermeier U.C."/>
            <person name="Beiko R.G."/>
            <person name="Rosenstiel P."/>
            <person name="Hippler M."/>
            <person name="Laroche J."/>
        </authorList>
    </citation>
    <scope>NUCLEOTIDE SEQUENCE [LARGE SCALE GENOMIC DNA]</scope>
    <source>
        <strain evidence="2 3">CCMP1005</strain>
    </source>
</reference>
<feature type="compositionally biased region" description="Low complexity" evidence="1">
    <location>
        <begin position="54"/>
        <end position="67"/>
    </location>
</feature>
<name>K0SKZ8_THAOC</name>
<dbReference type="Proteomes" id="UP000266841">
    <property type="component" value="Unassembled WGS sequence"/>
</dbReference>
<evidence type="ECO:0000313" key="3">
    <source>
        <dbReference type="Proteomes" id="UP000266841"/>
    </source>
</evidence>
<feature type="region of interest" description="Disordered" evidence="1">
    <location>
        <begin position="1"/>
        <end position="209"/>
    </location>
</feature>
<evidence type="ECO:0000313" key="2">
    <source>
        <dbReference type="EMBL" id="EJK59122.1"/>
    </source>
</evidence>
<dbReference type="AlphaFoldDB" id="K0SKZ8"/>
<proteinExistence type="predicted"/>
<gene>
    <name evidence="2" type="ORF">THAOC_20699</name>
</gene>
<feature type="compositionally biased region" description="Low complexity" evidence="1">
    <location>
        <begin position="131"/>
        <end position="141"/>
    </location>
</feature>
<sequence length="209" mass="21121">MVRDNPADVHGPGRRTPRGGGGWCTLSPRTPALVNLTTNSPAKSHEITRPRVHSCPSSSSSCCSSSSRYLSAFSPPEDAASAGENSPGVAAAIQLGAPRGSALQQSPRDDDDHYGEDDVSLGLLGSNLEFAASAQPASASDPDGDTHGGDAPGPEGRVPGEDTPETESDAPGGDTPETEGDTPGTGGDTLKLKAARLDLEPGGPTGRRG</sequence>
<protein>
    <submittedName>
        <fullName evidence="2">Uncharacterized protein</fullName>
    </submittedName>
</protein>
<organism evidence="2 3">
    <name type="scientific">Thalassiosira oceanica</name>
    <name type="common">Marine diatom</name>
    <dbReference type="NCBI Taxonomy" id="159749"/>
    <lineage>
        <taxon>Eukaryota</taxon>
        <taxon>Sar</taxon>
        <taxon>Stramenopiles</taxon>
        <taxon>Ochrophyta</taxon>
        <taxon>Bacillariophyta</taxon>
        <taxon>Coscinodiscophyceae</taxon>
        <taxon>Thalassiosirophycidae</taxon>
        <taxon>Thalassiosirales</taxon>
        <taxon>Thalassiosiraceae</taxon>
        <taxon>Thalassiosira</taxon>
    </lineage>
</organism>
<dbReference type="EMBL" id="AGNL01023581">
    <property type="protein sequence ID" value="EJK59122.1"/>
    <property type="molecule type" value="Genomic_DNA"/>
</dbReference>
<comment type="caution">
    <text evidence="2">The sequence shown here is derived from an EMBL/GenBank/DDBJ whole genome shotgun (WGS) entry which is preliminary data.</text>
</comment>
<keyword evidence="3" id="KW-1185">Reference proteome</keyword>